<name>A0A8H6MLV1_9PEZI</name>
<organism evidence="2 3">
    <name type="scientific">Colletotrichum sojae</name>
    <dbReference type="NCBI Taxonomy" id="2175907"/>
    <lineage>
        <taxon>Eukaryota</taxon>
        <taxon>Fungi</taxon>
        <taxon>Dikarya</taxon>
        <taxon>Ascomycota</taxon>
        <taxon>Pezizomycotina</taxon>
        <taxon>Sordariomycetes</taxon>
        <taxon>Hypocreomycetidae</taxon>
        <taxon>Glomerellales</taxon>
        <taxon>Glomerellaceae</taxon>
        <taxon>Colletotrichum</taxon>
        <taxon>Colletotrichum orchidearum species complex</taxon>
    </lineage>
</organism>
<reference evidence="2 3" key="1">
    <citation type="journal article" date="2020" name="Phytopathology">
        <title>Genome Sequence Resources of Colletotrichum truncatum, C. plurivorum, C. musicola, and C. sojae: Four Species Pathogenic to Soybean (Glycine max).</title>
        <authorList>
            <person name="Rogerio F."/>
            <person name="Boufleur T.R."/>
            <person name="Ciampi-Guillardi M."/>
            <person name="Sukno S.A."/>
            <person name="Thon M.R."/>
            <person name="Massola Junior N.S."/>
            <person name="Baroncelli R."/>
        </authorList>
    </citation>
    <scope>NUCLEOTIDE SEQUENCE [LARGE SCALE GENOMIC DNA]</scope>
    <source>
        <strain evidence="2 3">LFN0009</strain>
    </source>
</reference>
<comment type="caution">
    <text evidence="2">The sequence shown here is derived from an EMBL/GenBank/DDBJ whole genome shotgun (WGS) entry which is preliminary data.</text>
</comment>
<protein>
    <submittedName>
        <fullName evidence="2">Uncharacterized protein</fullName>
    </submittedName>
</protein>
<sequence>MASNKSEEDLVAEARAEMEAEKRRYIYDLADRGQQFLDRGEAKKAEMKKKAEARDAEDSAARKANILPNTIK</sequence>
<dbReference type="Proteomes" id="UP000652219">
    <property type="component" value="Unassembled WGS sequence"/>
</dbReference>
<feature type="region of interest" description="Disordered" evidence="1">
    <location>
        <begin position="50"/>
        <end position="72"/>
    </location>
</feature>
<gene>
    <name evidence="2" type="ORF">CSOJ01_12222</name>
</gene>
<evidence type="ECO:0000313" key="2">
    <source>
        <dbReference type="EMBL" id="KAF6800294.1"/>
    </source>
</evidence>
<dbReference type="EMBL" id="WIGN01000307">
    <property type="protein sequence ID" value="KAF6800294.1"/>
    <property type="molecule type" value="Genomic_DNA"/>
</dbReference>
<evidence type="ECO:0000313" key="3">
    <source>
        <dbReference type="Proteomes" id="UP000652219"/>
    </source>
</evidence>
<feature type="compositionally biased region" description="Basic and acidic residues" evidence="1">
    <location>
        <begin position="50"/>
        <end position="61"/>
    </location>
</feature>
<evidence type="ECO:0000256" key="1">
    <source>
        <dbReference type="SAM" id="MobiDB-lite"/>
    </source>
</evidence>
<keyword evidence="3" id="KW-1185">Reference proteome</keyword>
<proteinExistence type="predicted"/>
<dbReference type="AlphaFoldDB" id="A0A8H6MLV1"/>
<accession>A0A8H6MLV1</accession>